<evidence type="ECO:0000256" key="1">
    <source>
        <dbReference type="ARBA" id="ARBA00006484"/>
    </source>
</evidence>
<feature type="domain" description="Ketoreductase" evidence="3">
    <location>
        <begin position="9"/>
        <end position="189"/>
    </location>
</feature>
<dbReference type="PANTHER" id="PTHR42879:SF2">
    <property type="entry name" value="3-OXOACYL-[ACYL-CARRIER-PROTEIN] REDUCTASE FABG"/>
    <property type="match status" value="1"/>
</dbReference>
<organism evidence="4 5">
    <name type="scientific">Polycladomyces abyssicola</name>
    <dbReference type="NCBI Taxonomy" id="1125966"/>
    <lineage>
        <taxon>Bacteria</taxon>
        <taxon>Bacillati</taxon>
        <taxon>Bacillota</taxon>
        <taxon>Bacilli</taxon>
        <taxon>Bacillales</taxon>
        <taxon>Thermoactinomycetaceae</taxon>
        <taxon>Polycladomyces</taxon>
    </lineage>
</organism>
<evidence type="ECO:0000256" key="2">
    <source>
        <dbReference type="ARBA" id="ARBA00023002"/>
    </source>
</evidence>
<dbReference type="PRINTS" id="PR00080">
    <property type="entry name" value="SDRFAMILY"/>
</dbReference>
<evidence type="ECO:0000259" key="3">
    <source>
        <dbReference type="SMART" id="SM00822"/>
    </source>
</evidence>
<dbReference type="NCBIfam" id="NF009466">
    <property type="entry name" value="PRK12826.1-2"/>
    <property type="match status" value="1"/>
</dbReference>
<dbReference type="NCBIfam" id="NF047420">
    <property type="entry name" value="EF_P_mod_YmfI"/>
    <property type="match status" value="1"/>
</dbReference>
<gene>
    <name evidence="4" type="primary">fabG_2</name>
    <name evidence="4" type="ORF">JIR001_18090</name>
</gene>
<dbReference type="EMBL" id="AP024601">
    <property type="protein sequence ID" value="BCU82026.1"/>
    <property type="molecule type" value="Genomic_DNA"/>
</dbReference>
<dbReference type="AlphaFoldDB" id="A0A8D5UGG7"/>
<reference evidence="4" key="2">
    <citation type="journal article" date="2021" name="Microbiol. Resour. Announc.">
        <title>Complete Genome Sequence of Polycladomyces abyssicola JIR-001T, Isolated from Hemipelagic Sediment in Deep Seawater.</title>
        <authorList>
            <person name="Tsubouchi T."/>
            <person name="Kaneko Y."/>
        </authorList>
    </citation>
    <scope>NUCLEOTIDE SEQUENCE</scope>
    <source>
        <strain evidence="4">JIR-001</strain>
    </source>
</reference>
<protein>
    <submittedName>
        <fullName evidence="4">Beta-ketoacyl-ACP reductase</fullName>
    </submittedName>
</protein>
<dbReference type="Gene3D" id="3.40.50.720">
    <property type="entry name" value="NAD(P)-binding Rossmann-like Domain"/>
    <property type="match status" value="1"/>
</dbReference>
<dbReference type="FunFam" id="3.40.50.720:FF:000173">
    <property type="entry name" value="3-oxoacyl-[acyl-carrier protein] reductase"/>
    <property type="match status" value="1"/>
</dbReference>
<keyword evidence="2" id="KW-0560">Oxidoreductase</keyword>
<dbReference type="InterPro" id="IPR057326">
    <property type="entry name" value="KR_dom"/>
</dbReference>
<dbReference type="InterPro" id="IPR020904">
    <property type="entry name" value="Sc_DH/Rdtase_CS"/>
</dbReference>
<comment type="similarity">
    <text evidence="1">Belongs to the short-chain dehydrogenases/reductases (SDR) family.</text>
</comment>
<sequence>MCATPLKDRVAVVTGASRGIGAAIAERLAQEGAFVAVGYRTEETKAQEVVERCRRHGVYAYAYRADVRSRSDVEEMVRRVKRELGPPLILVHNAGVAGIGLIQDVTDDQYATVFDTHIKGAIHLIQACLPNMLSRNFGRIVLLSSIWGESGGAGEALYSAAKGAVNGMARALAKELGPSGITVNAVAPGAIETDMLRAQLAEEERSALVGEIPVGRLGRPADVAALTAFLCREEAGYLTGQVLHVNGGWYP</sequence>
<dbReference type="GO" id="GO:0032787">
    <property type="term" value="P:monocarboxylic acid metabolic process"/>
    <property type="evidence" value="ECO:0007669"/>
    <property type="project" value="UniProtKB-ARBA"/>
</dbReference>
<proteinExistence type="inferred from homology"/>
<dbReference type="RefSeq" id="WP_246512067.1">
    <property type="nucleotide sequence ID" value="NZ_AP024601.1"/>
</dbReference>
<dbReference type="KEGG" id="pabs:JIR001_18090"/>
<name>A0A8D5UGG7_9BACL</name>
<dbReference type="Proteomes" id="UP000677436">
    <property type="component" value="Chromosome"/>
</dbReference>
<reference evidence="4" key="1">
    <citation type="journal article" date="2013" name="Int. J. Syst. Evol. Microbiol.">
        <title>Polycladomyces abyssicola gen. nov., sp. nov., a thermophilic filamentous bacterium isolated from hemipelagic sediment.</title>
        <authorList>
            <person name="Tsubouchi T."/>
            <person name="Shimane Y."/>
            <person name="Mori K."/>
            <person name="Usui K."/>
            <person name="Hiraki T."/>
            <person name="Tame A."/>
            <person name="Uematsu K."/>
            <person name="Maruyama T."/>
            <person name="Hatada Y."/>
        </authorList>
    </citation>
    <scope>NUCLEOTIDE SEQUENCE</scope>
    <source>
        <strain evidence="4">JIR-001</strain>
    </source>
</reference>
<dbReference type="GO" id="GO:0016491">
    <property type="term" value="F:oxidoreductase activity"/>
    <property type="evidence" value="ECO:0007669"/>
    <property type="project" value="UniProtKB-KW"/>
</dbReference>
<dbReference type="InterPro" id="IPR050259">
    <property type="entry name" value="SDR"/>
</dbReference>
<dbReference type="Pfam" id="PF13561">
    <property type="entry name" value="adh_short_C2"/>
    <property type="match status" value="1"/>
</dbReference>
<dbReference type="PROSITE" id="PS00061">
    <property type="entry name" value="ADH_SHORT"/>
    <property type="match status" value="1"/>
</dbReference>
<evidence type="ECO:0000313" key="4">
    <source>
        <dbReference type="EMBL" id="BCU82026.1"/>
    </source>
</evidence>
<accession>A0A8D5UGG7</accession>
<dbReference type="InterPro" id="IPR036291">
    <property type="entry name" value="NAD(P)-bd_dom_sf"/>
</dbReference>
<dbReference type="SUPFAM" id="SSF51735">
    <property type="entry name" value="NAD(P)-binding Rossmann-fold domains"/>
    <property type="match status" value="1"/>
</dbReference>
<dbReference type="SMART" id="SM00822">
    <property type="entry name" value="PKS_KR"/>
    <property type="match status" value="1"/>
</dbReference>
<evidence type="ECO:0000313" key="5">
    <source>
        <dbReference type="Proteomes" id="UP000677436"/>
    </source>
</evidence>
<keyword evidence="5" id="KW-1185">Reference proteome</keyword>
<dbReference type="InterPro" id="IPR002347">
    <property type="entry name" value="SDR_fam"/>
</dbReference>
<dbReference type="PRINTS" id="PR00081">
    <property type="entry name" value="GDHRDH"/>
</dbReference>
<dbReference type="PANTHER" id="PTHR42879">
    <property type="entry name" value="3-OXOACYL-(ACYL-CARRIER-PROTEIN) REDUCTASE"/>
    <property type="match status" value="1"/>
</dbReference>